<dbReference type="Gene3D" id="2.30.120.10">
    <property type="match status" value="1"/>
</dbReference>
<accession>A0A6M0JYC9</accession>
<keyword evidence="6" id="KW-0479">Metal-binding</keyword>
<proteinExistence type="inferred from homology"/>
<feature type="binding site" evidence="6">
    <location>
        <position position="358"/>
    </location>
    <ligand>
        <name>Ca(2+)</name>
        <dbReference type="ChEBI" id="CHEBI:29108"/>
    </ligand>
</feature>
<organism evidence="8 9">
    <name type="scientific">Thiorhodococcus minor</name>
    <dbReference type="NCBI Taxonomy" id="57489"/>
    <lineage>
        <taxon>Bacteria</taxon>
        <taxon>Pseudomonadati</taxon>
        <taxon>Pseudomonadota</taxon>
        <taxon>Gammaproteobacteria</taxon>
        <taxon>Chromatiales</taxon>
        <taxon>Chromatiaceae</taxon>
        <taxon>Thiorhodococcus</taxon>
    </lineage>
</organism>
<reference evidence="8 9" key="1">
    <citation type="submission" date="2020-02" db="EMBL/GenBank/DDBJ databases">
        <title>Genome sequences of Thiorhodococcus mannitoliphagus and Thiorhodococcus minor, purple sulfur photosynthetic bacteria in the gammaproteobacterial family, Chromatiaceae.</title>
        <authorList>
            <person name="Aviles F.A."/>
            <person name="Meyer T.E."/>
            <person name="Kyndt J.A."/>
        </authorList>
    </citation>
    <scope>NUCLEOTIDE SEQUENCE [LARGE SCALE GENOMIC DNA]</scope>
    <source>
        <strain evidence="8 9">DSM 11518</strain>
    </source>
</reference>
<dbReference type="GO" id="GO:0016811">
    <property type="term" value="F:hydrolase activity, acting on carbon-nitrogen (but not peptide) bonds, in linear amides"/>
    <property type="evidence" value="ECO:0007669"/>
    <property type="project" value="InterPro"/>
</dbReference>
<dbReference type="Gene3D" id="1.10.439.10">
    <property type="entry name" value="Penicillin Amidohydrolase, domain 1"/>
    <property type="match status" value="1"/>
</dbReference>
<dbReference type="PANTHER" id="PTHR34218">
    <property type="entry name" value="PEPTIDASE S45 PENICILLIN AMIDASE"/>
    <property type="match status" value="1"/>
</dbReference>
<dbReference type="CDD" id="cd03747">
    <property type="entry name" value="Ntn_PGA_like"/>
    <property type="match status" value="1"/>
</dbReference>
<keyword evidence="7" id="KW-1133">Transmembrane helix</keyword>
<evidence type="ECO:0000256" key="6">
    <source>
        <dbReference type="PIRSR" id="PIRSR001227-2"/>
    </source>
</evidence>
<evidence type="ECO:0000256" key="4">
    <source>
        <dbReference type="ARBA" id="ARBA00038735"/>
    </source>
</evidence>
<keyword evidence="7" id="KW-0472">Membrane</keyword>
<evidence type="ECO:0000313" key="8">
    <source>
        <dbReference type="EMBL" id="NEV62179.1"/>
    </source>
</evidence>
<dbReference type="AlphaFoldDB" id="A0A6M0JYC9"/>
<dbReference type="InterPro" id="IPR014395">
    <property type="entry name" value="Pen/GL7ACA/AHL_acylase"/>
</dbReference>
<keyword evidence="2" id="KW-0378">Hydrolase</keyword>
<keyword evidence="3" id="KW-0865">Zymogen</keyword>
<evidence type="ECO:0000256" key="1">
    <source>
        <dbReference type="ARBA" id="ARBA00006586"/>
    </source>
</evidence>
<dbReference type="InterPro" id="IPR029055">
    <property type="entry name" value="Ntn_hydrolases_N"/>
</dbReference>
<dbReference type="GO" id="GO:0046872">
    <property type="term" value="F:metal ion binding"/>
    <property type="evidence" value="ECO:0007669"/>
    <property type="project" value="UniProtKB-KW"/>
</dbReference>
<keyword evidence="6" id="KW-0106">Calcium</keyword>
<dbReference type="Gene3D" id="3.60.20.10">
    <property type="entry name" value="Glutamine Phosphoribosylpyrophosphate, subunit 1, domain 1"/>
    <property type="match status" value="1"/>
</dbReference>
<dbReference type="Proteomes" id="UP000483379">
    <property type="component" value="Unassembled WGS sequence"/>
</dbReference>
<comment type="caution">
    <text evidence="8">The sequence shown here is derived from an EMBL/GenBank/DDBJ whole genome shotgun (WGS) entry which is preliminary data.</text>
</comment>
<comment type="cofactor">
    <cofactor evidence="6">
        <name>Ca(2+)</name>
        <dbReference type="ChEBI" id="CHEBI:29108"/>
    </cofactor>
    <text evidence="6">Binds 1 Ca(2+) ion per dimer.</text>
</comment>
<dbReference type="InterPro" id="IPR023343">
    <property type="entry name" value="Penicillin_amidase_dom1"/>
</dbReference>
<name>A0A6M0JYC9_9GAMM</name>
<dbReference type="PANTHER" id="PTHR34218:SF4">
    <property type="entry name" value="ACYL-HOMOSERINE LACTONE ACYLASE QUIP"/>
    <property type="match status" value="1"/>
</dbReference>
<keyword evidence="7" id="KW-0812">Transmembrane</keyword>
<feature type="active site" description="Nucleophile" evidence="5">
    <location>
        <position position="280"/>
    </location>
</feature>
<dbReference type="EMBL" id="JAAIJQ010000023">
    <property type="protein sequence ID" value="NEV62179.1"/>
    <property type="molecule type" value="Genomic_DNA"/>
</dbReference>
<dbReference type="InterPro" id="IPR043146">
    <property type="entry name" value="Penicillin_amidase_N_B-knob"/>
</dbReference>
<dbReference type="InterPro" id="IPR002692">
    <property type="entry name" value="S45"/>
</dbReference>
<evidence type="ECO:0000256" key="2">
    <source>
        <dbReference type="ARBA" id="ARBA00022801"/>
    </source>
</evidence>
<dbReference type="Pfam" id="PF01804">
    <property type="entry name" value="Penicil_amidase"/>
    <property type="match status" value="1"/>
</dbReference>
<dbReference type="InterPro" id="IPR043147">
    <property type="entry name" value="Penicillin_amidase_A-knob"/>
</dbReference>
<dbReference type="GO" id="GO:0017000">
    <property type="term" value="P:antibiotic biosynthetic process"/>
    <property type="evidence" value="ECO:0007669"/>
    <property type="project" value="InterPro"/>
</dbReference>
<protein>
    <submittedName>
        <fullName evidence="8">Penicillin acylase family protein</fullName>
    </submittedName>
</protein>
<dbReference type="RefSeq" id="WP_164452652.1">
    <property type="nucleotide sequence ID" value="NZ_JAAIJQ010000023.1"/>
</dbReference>
<comment type="similarity">
    <text evidence="1">Belongs to the peptidase S45 family.</text>
</comment>
<feature type="binding site" evidence="6">
    <location>
        <position position="486"/>
    </location>
    <ligand>
        <name>Ca(2+)</name>
        <dbReference type="ChEBI" id="CHEBI:29108"/>
    </ligand>
</feature>
<evidence type="ECO:0000256" key="5">
    <source>
        <dbReference type="PIRSR" id="PIRSR001227-1"/>
    </source>
</evidence>
<dbReference type="SUPFAM" id="SSF56235">
    <property type="entry name" value="N-terminal nucleophile aminohydrolases (Ntn hydrolases)"/>
    <property type="match status" value="1"/>
</dbReference>
<comment type="subunit">
    <text evidence="4">Heterodimer of an alpha subunit and a beta subunit processed from the same precursor.</text>
</comment>
<evidence type="ECO:0000256" key="3">
    <source>
        <dbReference type="ARBA" id="ARBA00023145"/>
    </source>
</evidence>
<evidence type="ECO:0000256" key="7">
    <source>
        <dbReference type="SAM" id="Phobius"/>
    </source>
</evidence>
<dbReference type="Gene3D" id="1.10.1400.10">
    <property type="match status" value="1"/>
</dbReference>
<dbReference type="PIRSF" id="PIRSF001227">
    <property type="entry name" value="Pen_acylase"/>
    <property type="match status" value="1"/>
</dbReference>
<evidence type="ECO:0000313" key="9">
    <source>
        <dbReference type="Proteomes" id="UP000483379"/>
    </source>
</evidence>
<sequence length="811" mass="88126">MRDSRDPESATAAARTRRSWRRNALRALLGVALLASLTLAGLLLWIGASLPPLDGEEAVEGLIAETVLERDAEGRVTVRGGSKTDIAYGIGYAHGQDRFFQMDLLRRVGMGNLAALIGPSGVPVDEGALRHQLAGTARAALEQTTALERRILSAYSTGVNAGLASLRARPWEYILLRQRPEPWRPVDTYAVGLAMFRDLQDERNMRERVLDTASRSLTPEVFALLTASPGPWEAPVEGEAGDWPLAHISARGPVRQASQDQTQAAIQSGPAQDDAAQVGSNAFAVAGGLTSDGRAILANDMHLGLRVPTTWYPIRMIRGGERPLDAVGVSLPGAPALVVGSNGHIAWGLTNSYGDWLDHLVLELDPSDPERYRTPNGWKRLIHRQATIAVAGNPSVPFAITESIWGPVVGHDHRGRPIALRWVAQDPEALNLRLTDLAEATDVGQALDLAPQIGVPAQNLIVADTDGAIGWTLMGRIPRRIGLNGPRHRSWANGEAGWHGWLDADAVPRIAPGRETRLWTANARVVDLAEQGLIGDGGYALGVRARRIRDLLNAQDRHDEQTLFAIQLDTSSQLMALWYARLRALIETEPRIPERDRLQGLLADWTGEAATHSVAYRLVHDWRAEVRLTLLSALGAAVPGLSDPLAITQLPRTEVAVWAILEARPPWVPPGYESWAGLERACLQRTLAAWGEPGQWAARTWGERNTTAIGHPLSQALPRWLGRYIDLPPREVPGDAYVPRVATPTFGASQRLVVAPGAESEGILQLPGGPSPHPFTSMRRGDYEAWVAGDPVPLLPGPTLHRRRLTPASRH</sequence>
<feature type="transmembrane region" description="Helical" evidence="7">
    <location>
        <begin position="25"/>
        <end position="46"/>
    </location>
</feature>
<gene>
    <name evidence="8" type="ORF">G3446_09800</name>
</gene>
<keyword evidence="9" id="KW-1185">Reference proteome</keyword>
<feature type="binding site" evidence="6">
    <location>
        <position position="355"/>
    </location>
    <ligand>
        <name>Ca(2+)</name>
        <dbReference type="ChEBI" id="CHEBI:29108"/>
    </ligand>
</feature>